<reference evidence="1 2" key="1">
    <citation type="journal article" date="2016" name="Int. J. Syst. Evol. Microbiol.">
        <title>Descriptions of Anaerotaenia torta gen. nov., sp. nov. and Anaerocolumna cellulosilytica gen. nov., sp. nov. isolated from a methanogenic reactor of cattle waste.</title>
        <authorList>
            <person name="Uek A."/>
            <person name="Ohtaki Y."/>
            <person name="Kaku N."/>
            <person name="Ueki K."/>
        </authorList>
    </citation>
    <scope>NUCLEOTIDE SEQUENCE [LARGE SCALE GENOMIC DNA]</scope>
    <source>
        <strain evidence="1 2">SN021</strain>
    </source>
</reference>
<keyword evidence="2" id="KW-1185">Reference proteome</keyword>
<dbReference type="AlphaFoldDB" id="A0A6S6R6K8"/>
<dbReference type="KEGG" id="acel:acsn021_24940"/>
<dbReference type="EMBL" id="AP023367">
    <property type="protein sequence ID" value="BCJ94925.1"/>
    <property type="molecule type" value="Genomic_DNA"/>
</dbReference>
<name>A0A6S6R6K8_9FIRM</name>
<evidence type="ECO:0000313" key="1">
    <source>
        <dbReference type="EMBL" id="BCJ94925.1"/>
    </source>
</evidence>
<dbReference type="Proteomes" id="UP000515561">
    <property type="component" value="Chromosome"/>
</dbReference>
<sequence>MFEDSYRSYLEKIEPNKALVEKTKEMMYKEQRKLFKSSKDFKYRKILATAAILTILATSVSKFQEVRVYIASKQSAYKNDMSAIATEDKQTMTGDKVPINTDQKAENEVDPVFLSEADSYVHEVYGKFLPKAVPEAYQFEEAVIYNENTVEEKFLILYTEDFKEIRISISRSDGTADYVERVVKAEETERYNISDYSVPYADTIPEPLYLSMRHPIFQWNELTPEVLAMRKELRVEKGEARQSNIVYRFAVEEQGYIIDYYIKSDDLSNEDIFSVIKSSEIFK</sequence>
<gene>
    <name evidence="1" type="ORF">acsn021_24940</name>
</gene>
<organism evidence="1 2">
    <name type="scientific">Anaerocolumna cellulosilytica</name>
    <dbReference type="NCBI Taxonomy" id="433286"/>
    <lineage>
        <taxon>Bacteria</taxon>
        <taxon>Bacillati</taxon>
        <taxon>Bacillota</taxon>
        <taxon>Clostridia</taxon>
        <taxon>Lachnospirales</taxon>
        <taxon>Lachnospiraceae</taxon>
        <taxon>Anaerocolumna</taxon>
    </lineage>
</organism>
<dbReference type="RefSeq" id="WP_184088764.1">
    <property type="nucleotide sequence ID" value="NZ_AP023367.1"/>
</dbReference>
<evidence type="ECO:0000313" key="2">
    <source>
        <dbReference type="Proteomes" id="UP000515561"/>
    </source>
</evidence>
<accession>A0A6S6R6K8</accession>
<proteinExistence type="predicted"/>
<protein>
    <submittedName>
        <fullName evidence="1">Uncharacterized protein</fullName>
    </submittedName>
</protein>